<keyword evidence="2" id="KW-1185">Reference proteome</keyword>
<sequence>MALYRHTLLTAEQASAMHNYRIKTVYGMARHLKNEGMLSRIPLRFLRDHHVGYTLTAKGAKAAARLCGDEEQFRPKEWMDDPVQLEHFYGVNAFFTSLIRHSLPQKDEGLIEWLGSREATDRYVQIKASGRKSRPVKPDGFGIYRCSGRGRLVFHLEYDTGTENLWRLKEKMIAYGELLPAMWPQVEAVHVLFVTKIASRPKALLDIWDVLRVETLSAGRLPGVWAIHESEWNAHGAQRALWRGAGGQNIRWMDMPLLPLSSDSGLPVWGKQPREPSPTYRR</sequence>
<evidence type="ECO:0000313" key="2">
    <source>
        <dbReference type="Proteomes" id="UP001310386"/>
    </source>
</evidence>
<protein>
    <submittedName>
        <fullName evidence="1">Replication-relaxation family protein</fullName>
    </submittedName>
</protein>
<dbReference type="RefSeq" id="WP_371755002.1">
    <property type="nucleotide sequence ID" value="NZ_JAYJLD010000023.1"/>
</dbReference>
<evidence type="ECO:0000313" key="1">
    <source>
        <dbReference type="EMBL" id="MEB3102855.1"/>
    </source>
</evidence>
<accession>A0ABU5ZNW9</accession>
<dbReference type="Pfam" id="PF13814">
    <property type="entry name" value="Replic_Relax"/>
    <property type="match status" value="1"/>
</dbReference>
<dbReference type="Proteomes" id="UP001310386">
    <property type="component" value="Unassembled WGS sequence"/>
</dbReference>
<reference evidence="1" key="1">
    <citation type="submission" date="2023-12" db="EMBL/GenBank/DDBJ databases">
        <title>Fervidustalea candida gen. nov., sp. nov., a novel member of the family Paenibacillaceae isolated from a geothermal area.</title>
        <authorList>
            <person name="Li W.-J."/>
            <person name="Jiao J.-Y."/>
            <person name="Chen Y."/>
        </authorList>
    </citation>
    <scope>NUCLEOTIDE SEQUENCE</scope>
    <source>
        <strain evidence="1">SYSU GA230002</strain>
    </source>
</reference>
<name>A0ABU5ZNW9_9BACL</name>
<dbReference type="EMBL" id="JAYJLD010000023">
    <property type="protein sequence ID" value="MEB3102855.1"/>
    <property type="molecule type" value="Genomic_DNA"/>
</dbReference>
<organism evidence="1 2">
    <name type="scientific">Ferviditalea candida</name>
    <dbReference type="NCBI Taxonomy" id="3108399"/>
    <lineage>
        <taxon>Bacteria</taxon>
        <taxon>Bacillati</taxon>
        <taxon>Bacillota</taxon>
        <taxon>Bacilli</taxon>
        <taxon>Bacillales</taxon>
        <taxon>Paenibacillaceae</taxon>
        <taxon>Ferviditalea</taxon>
    </lineage>
</organism>
<dbReference type="InterPro" id="IPR025855">
    <property type="entry name" value="Replic_Relax"/>
</dbReference>
<proteinExistence type="predicted"/>
<gene>
    <name evidence="1" type="ORF">VF724_14440</name>
</gene>
<comment type="caution">
    <text evidence="1">The sequence shown here is derived from an EMBL/GenBank/DDBJ whole genome shotgun (WGS) entry which is preliminary data.</text>
</comment>